<dbReference type="InterPro" id="IPR012973">
    <property type="entry name" value="NOG_C"/>
</dbReference>
<reference evidence="2 3" key="1">
    <citation type="journal article" date="2022" name="G3 (Bethesda)">
        <title>Whole-genome sequence and methylome profiling of the almond [Prunus dulcis (Mill.) D.A. Webb] cultivar 'Nonpareil'.</title>
        <authorList>
            <person name="D'Amico-Willman K.M."/>
            <person name="Ouma W.Z."/>
            <person name="Meulia T."/>
            <person name="Sideli G.M."/>
            <person name="Gradziel T.M."/>
            <person name="Fresnedo-Ramirez J."/>
        </authorList>
    </citation>
    <scope>NUCLEOTIDE SEQUENCE [LARGE SCALE GENOMIC DNA]</scope>
    <source>
        <strain evidence="2">Clone GOH B32 T37-40</strain>
    </source>
</reference>
<gene>
    <name evidence="2" type="ORF">L3X38_027174</name>
</gene>
<dbReference type="PANTHER" id="PTHR11439">
    <property type="entry name" value="GAG-POL-RELATED RETROTRANSPOSON"/>
    <property type="match status" value="1"/>
</dbReference>
<dbReference type="PANTHER" id="PTHR11439:SF483">
    <property type="entry name" value="PEPTIDE SYNTHASE GLIP-LIKE, PUTATIVE (AFU_ORTHOLOGUE AFUA_3G12920)-RELATED"/>
    <property type="match status" value="1"/>
</dbReference>
<dbReference type="Pfam" id="PF08155">
    <property type="entry name" value="NOGCT"/>
    <property type="match status" value="1"/>
</dbReference>
<organism evidence="2 3">
    <name type="scientific">Prunus dulcis</name>
    <name type="common">Almond</name>
    <name type="synonym">Amygdalus dulcis</name>
    <dbReference type="NCBI Taxonomy" id="3755"/>
    <lineage>
        <taxon>Eukaryota</taxon>
        <taxon>Viridiplantae</taxon>
        <taxon>Streptophyta</taxon>
        <taxon>Embryophyta</taxon>
        <taxon>Tracheophyta</taxon>
        <taxon>Spermatophyta</taxon>
        <taxon>Magnoliopsida</taxon>
        <taxon>eudicotyledons</taxon>
        <taxon>Gunneridae</taxon>
        <taxon>Pentapetalae</taxon>
        <taxon>rosids</taxon>
        <taxon>fabids</taxon>
        <taxon>Rosales</taxon>
        <taxon>Rosaceae</taxon>
        <taxon>Amygdaloideae</taxon>
        <taxon>Amygdaleae</taxon>
        <taxon>Prunus</taxon>
    </lineage>
</organism>
<keyword evidence="3" id="KW-1185">Reference proteome</keyword>
<feature type="domain" description="NOG C-terminal" evidence="1">
    <location>
        <begin position="177"/>
        <end position="222"/>
    </location>
</feature>
<dbReference type="Proteomes" id="UP001054821">
    <property type="component" value="Chromosome 5"/>
</dbReference>
<dbReference type="EMBL" id="JAJFAZ020000005">
    <property type="protein sequence ID" value="KAI5327778.1"/>
    <property type="molecule type" value="Genomic_DNA"/>
</dbReference>
<evidence type="ECO:0000259" key="1">
    <source>
        <dbReference type="Pfam" id="PF08155"/>
    </source>
</evidence>
<name>A0AAD4VNN6_PRUDU</name>
<dbReference type="AlphaFoldDB" id="A0AAD4VNN6"/>
<proteinExistence type="predicted"/>
<dbReference type="CDD" id="cd09272">
    <property type="entry name" value="RNase_HI_RT_Ty1"/>
    <property type="match status" value="1"/>
</dbReference>
<comment type="caution">
    <text evidence="2">The sequence shown here is derived from an EMBL/GenBank/DDBJ whole genome shotgun (WGS) entry which is preliminary data.</text>
</comment>
<evidence type="ECO:0000313" key="3">
    <source>
        <dbReference type="Proteomes" id="UP001054821"/>
    </source>
</evidence>
<accession>A0AAD4VNN6</accession>
<sequence>MYATSLLSRFMQNPSQIHFGVAKRILRYLQGTIDYGIWYKPTTDPRLFGYTNSDWAGSVDDMKSTSGYAFTNGLGIFSWSSKKQETVAQSSAEAEIQYFTARQSISPSSITSYEKSKQTKRLSSSIARQRSKLQTFSLRHFEDQNLNCYELSKLASATSYSLSSYDPKPLFSLELTENENGGAGVYSASLKKNYILANDEWKKDLMPEILDGHNVYDFVDPDNFALA</sequence>
<protein>
    <recommendedName>
        <fullName evidence="1">NOG C-terminal domain-containing protein</fullName>
    </recommendedName>
</protein>
<evidence type="ECO:0000313" key="2">
    <source>
        <dbReference type="EMBL" id="KAI5327778.1"/>
    </source>
</evidence>